<dbReference type="SFLD" id="SFLDS00003">
    <property type="entry name" value="Haloacid_Dehalogenase"/>
    <property type="match status" value="1"/>
</dbReference>
<feature type="active site" description="Nucleophile" evidence="10">
    <location>
        <position position="12"/>
    </location>
</feature>
<dbReference type="EMBL" id="JBHRSU010000035">
    <property type="protein sequence ID" value="MFC3101796.1"/>
    <property type="molecule type" value="Genomic_DNA"/>
</dbReference>
<comment type="pathway">
    <text evidence="3 10">Organic acid metabolism; glycolate biosynthesis; glycolate from 2-phosphoglycolate: step 1/1.</text>
</comment>
<dbReference type="InterPro" id="IPR023214">
    <property type="entry name" value="HAD_sf"/>
</dbReference>
<proteinExistence type="inferred from homology"/>
<evidence type="ECO:0000256" key="1">
    <source>
        <dbReference type="ARBA" id="ARBA00000830"/>
    </source>
</evidence>
<reference evidence="12" key="1">
    <citation type="journal article" date="2019" name="Int. J. Syst. Evol. Microbiol.">
        <title>The Global Catalogue of Microorganisms (GCM) 10K type strain sequencing project: providing services to taxonomists for standard genome sequencing and annotation.</title>
        <authorList>
            <consortium name="The Broad Institute Genomics Platform"/>
            <consortium name="The Broad Institute Genome Sequencing Center for Infectious Disease"/>
            <person name="Wu L."/>
            <person name="Ma J."/>
        </authorList>
    </citation>
    <scope>NUCLEOTIDE SEQUENCE [LARGE SCALE GENOMIC DNA]</scope>
    <source>
        <strain evidence="12">KCTC 52606</strain>
    </source>
</reference>
<gene>
    <name evidence="11" type="ORF">ACFODK_12940</name>
</gene>
<dbReference type="SUPFAM" id="SSF56784">
    <property type="entry name" value="HAD-like"/>
    <property type="match status" value="1"/>
</dbReference>
<comment type="cofactor">
    <cofactor evidence="2 10">
        <name>Mg(2+)</name>
        <dbReference type="ChEBI" id="CHEBI:18420"/>
    </cofactor>
</comment>
<dbReference type="InterPro" id="IPR006439">
    <property type="entry name" value="HAD-SF_hydro_IA"/>
</dbReference>
<accession>A0ABV7EIP4</accession>
<dbReference type="HAMAP" id="MF_00495">
    <property type="entry name" value="GPH_hydrolase_bact"/>
    <property type="match status" value="1"/>
</dbReference>
<comment type="function">
    <text evidence="10">Specifically catalyzes the dephosphorylation of 2-phosphoglycolate. Is involved in the dissimilation of the intracellular 2-phosphoglycolate formed during the DNA repair of 3'-phosphoglycolate ends, a major class of DNA lesions induced by oxidative stress.</text>
</comment>
<dbReference type="SFLD" id="SFLDG01135">
    <property type="entry name" value="C1.5.6:_HAD__Beta-PGM__Phospha"/>
    <property type="match status" value="1"/>
</dbReference>
<dbReference type="InterPro" id="IPR036412">
    <property type="entry name" value="HAD-like_sf"/>
</dbReference>
<dbReference type="RefSeq" id="WP_336918733.1">
    <property type="nucleotide sequence ID" value="NZ_JBANRN010000006.1"/>
</dbReference>
<evidence type="ECO:0000256" key="9">
    <source>
        <dbReference type="ARBA" id="ARBA00023277"/>
    </source>
</evidence>
<dbReference type="NCBIfam" id="TIGR01549">
    <property type="entry name" value="HAD-SF-IA-v1"/>
    <property type="match status" value="1"/>
</dbReference>
<dbReference type="SFLD" id="SFLDG01129">
    <property type="entry name" value="C1.5:_HAD__Beta-PGM__Phosphata"/>
    <property type="match status" value="1"/>
</dbReference>
<dbReference type="InterPro" id="IPR050155">
    <property type="entry name" value="HAD-like_hydrolase_sf"/>
</dbReference>
<dbReference type="Proteomes" id="UP001595378">
    <property type="component" value="Unassembled WGS sequence"/>
</dbReference>
<dbReference type="EC" id="3.1.3.18" evidence="5 10"/>
<keyword evidence="12" id="KW-1185">Reference proteome</keyword>
<dbReference type="Gene3D" id="1.10.150.240">
    <property type="entry name" value="Putative phosphatase, domain 2"/>
    <property type="match status" value="1"/>
</dbReference>
<name>A0ABV7EIP4_9SPHN</name>
<comment type="caution">
    <text evidence="11">The sequence shown here is derived from an EMBL/GenBank/DDBJ whole genome shotgun (WGS) entry which is preliminary data.</text>
</comment>
<comment type="similarity">
    <text evidence="4 10">Belongs to the HAD-like hydrolase superfamily. CbbY/CbbZ/Gph/YieH family.</text>
</comment>
<organism evidence="11 12">
    <name type="scientific">Alteraurantiacibacter lauratis</name>
    <dbReference type="NCBI Taxonomy" id="2054627"/>
    <lineage>
        <taxon>Bacteria</taxon>
        <taxon>Pseudomonadati</taxon>
        <taxon>Pseudomonadota</taxon>
        <taxon>Alphaproteobacteria</taxon>
        <taxon>Sphingomonadales</taxon>
        <taxon>Erythrobacteraceae</taxon>
        <taxon>Alteraurantiacibacter</taxon>
    </lineage>
</organism>
<protein>
    <recommendedName>
        <fullName evidence="5 10">Phosphoglycolate phosphatase</fullName>
        <shortName evidence="10">PGP</shortName>
        <shortName evidence="10">PGPase</shortName>
        <ecNumber evidence="5 10">3.1.3.18</ecNumber>
    </recommendedName>
</protein>
<dbReference type="GO" id="GO:0016787">
    <property type="term" value="F:hydrolase activity"/>
    <property type="evidence" value="ECO:0007669"/>
    <property type="project" value="UniProtKB-KW"/>
</dbReference>
<comment type="catalytic activity">
    <reaction evidence="1 10">
        <text>2-phosphoglycolate + H2O = glycolate + phosphate</text>
        <dbReference type="Rhea" id="RHEA:14369"/>
        <dbReference type="ChEBI" id="CHEBI:15377"/>
        <dbReference type="ChEBI" id="CHEBI:29805"/>
        <dbReference type="ChEBI" id="CHEBI:43474"/>
        <dbReference type="ChEBI" id="CHEBI:58033"/>
        <dbReference type="EC" id="3.1.3.18"/>
    </reaction>
</comment>
<dbReference type="InterPro" id="IPR041492">
    <property type="entry name" value="HAD_2"/>
</dbReference>
<evidence type="ECO:0000256" key="4">
    <source>
        <dbReference type="ARBA" id="ARBA00006171"/>
    </source>
</evidence>
<evidence type="ECO:0000313" key="12">
    <source>
        <dbReference type="Proteomes" id="UP001595378"/>
    </source>
</evidence>
<dbReference type="InterPro" id="IPR037512">
    <property type="entry name" value="PGPase_prok"/>
</dbReference>
<feature type="binding site" evidence="10">
    <location>
        <position position="14"/>
    </location>
    <ligand>
        <name>Mg(2+)</name>
        <dbReference type="ChEBI" id="CHEBI:18420"/>
    </ligand>
</feature>
<dbReference type="PANTHER" id="PTHR43434:SF1">
    <property type="entry name" value="PHOSPHOGLYCOLATE PHOSPHATASE"/>
    <property type="match status" value="1"/>
</dbReference>
<dbReference type="InterPro" id="IPR023198">
    <property type="entry name" value="PGP-like_dom2"/>
</dbReference>
<keyword evidence="8 10" id="KW-0460">Magnesium</keyword>
<dbReference type="Pfam" id="PF13419">
    <property type="entry name" value="HAD_2"/>
    <property type="match status" value="1"/>
</dbReference>
<dbReference type="PANTHER" id="PTHR43434">
    <property type="entry name" value="PHOSPHOGLYCOLATE PHOSPHATASE"/>
    <property type="match status" value="1"/>
</dbReference>
<sequence length="228" mass="24213">MTAIPFRIVGFDLDGTLVDSALDLAPAVNHALRAAGRPEVSLETTRSLIGGGARRMLERALDVTGGAVEPAHFEDLHERLLEHYTANIAANTVPYPGCLDALDALATHDVQLAVVTNKAEDLARLLLGELGLTHRFASIMGGDTLGRERAKPAPDMIHETVARLGGGPFAMVGDSTFDVLAAKNAGVPVVGLSFGYHDVPPHELGADFLIDHFDDLMEALRRLGARPA</sequence>
<evidence type="ECO:0000256" key="7">
    <source>
        <dbReference type="ARBA" id="ARBA00022801"/>
    </source>
</evidence>
<evidence type="ECO:0000256" key="2">
    <source>
        <dbReference type="ARBA" id="ARBA00001946"/>
    </source>
</evidence>
<evidence type="ECO:0000256" key="6">
    <source>
        <dbReference type="ARBA" id="ARBA00022723"/>
    </source>
</evidence>
<evidence type="ECO:0000256" key="5">
    <source>
        <dbReference type="ARBA" id="ARBA00013078"/>
    </source>
</evidence>
<keyword evidence="9 10" id="KW-0119">Carbohydrate metabolism</keyword>
<keyword evidence="7 10" id="KW-0378">Hydrolase</keyword>
<evidence type="ECO:0000313" key="11">
    <source>
        <dbReference type="EMBL" id="MFC3101796.1"/>
    </source>
</evidence>
<evidence type="ECO:0000256" key="3">
    <source>
        <dbReference type="ARBA" id="ARBA00004818"/>
    </source>
</evidence>
<keyword evidence="6 10" id="KW-0479">Metal-binding</keyword>
<evidence type="ECO:0000256" key="10">
    <source>
        <dbReference type="HAMAP-Rule" id="MF_00495"/>
    </source>
</evidence>
<evidence type="ECO:0000256" key="8">
    <source>
        <dbReference type="ARBA" id="ARBA00022842"/>
    </source>
</evidence>
<feature type="binding site" evidence="10">
    <location>
        <position position="12"/>
    </location>
    <ligand>
        <name>Mg(2+)</name>
        <dbReference type="ChEBI" id="CHEBI:18420"/>
    </ligand>
</feature>
<feature type="binding site" evidence="10">
    <location>
        <position position="174"/>
    </location>
    <ligand>
        <name>Mg(2+)</name>
        <dbReference type="ChEBI" id="CHEBI:18420"/>
    </ligand>
</feature>
<dbReference type="Gene3D" id="3.40.50.1000">
    <property type="entry name" value="HAD superfamily/HAD-like"/>
    <property type="match status" value="1"/>
</dbReference>